<accession>W4LVL5</accession>
<dbReference type="EMBL" id="AZHW01000234">
    <property type="protein sequence ID" value="ETX01412.1"/>
    <property type="molecule type" value="Genomic_DNA"/>
</dbReference>
<evidence type="ECO:0000313" key="1">
    <source>
        <dbReference type="EMBL" id="ETX01412.1"/>
    </source>
</evidence>
<reference evidence="1 2" key="1">
    <citation type="journal article" date="2014" name="Nature">
        <title>An environmental bacterial taxon with a large and distinct metabolic repertoire.</title>
        <authorList>
            <person name="Wilson M.C."/>
            <person name="Mori T."/>
            <person name="Ruckert C."/>
            <person name="Uria A.R."/>
            <person name="Helf M.J."/>
            <person name="Takada K."/>
            <person name="Gernert C."/>
            <person name="Steffens U.A."/>
            <person name="Heycke N."/>
            <person name="Schmitt S."/>
            <person name="Rinke C."/>
            <person name="Helfrich E.J."/>
            <person name="Brachmann A.O."/>
            <person name="Gurgui C."/>
            <person name="Wakimoto T."/>
            <person name="Kracht M."/>
            <person name="Crusemann M."/>
            <person name="Hentschel U."/>
            <person name="Abe I."/>
            <person name="Matsunaga S."/>
            <person name="Kalinowski J."/>
            <person name="Takeyama H."/>
            <person name="Piel J."/>
        </authorList>
    </citation>
    <scope>NUCLEOTIDE SEQUENCE [LARGE SCALE GENOMIC DNA]</scope>
    <source>
        <strain evidence="2">TSY1</strain>
    </source>
</reference>
<dbReference type="Proteomes" id="UP000019141">
    <property type="component" value="Unassembled WGS sequence"/>
</dbReference>
<sequence length="56" mass="6264">MRKRSAISKFEGVDDARSLGASGGVERIQCLRRSEPYGVQARIKPFASRYSEAVLY</sequence>
<name>W4LVL5_ENTF1</name>
<evidence type="ECO:0000313" key="2">
    <source>
        <dbReference type="Proteomes" id="UP000019141"/>
    </source>
</evidence>
<dbReference type="HOGENOM" id="CLU_3005557_0_0_7"/>
<dbReference type="AlphaFoldDB" id="W4LVL5"/>
<proteinExistence type="predicted"/>
<gene>
    <name evidence="1" type="ORF">ETSY1_07550</name>
</gene>
<keyword evidence="2" id="KW-1185">Reference proteome</keyword>
<protein>
    <submittedName>
        <fullName evidence="1">Uncharacterized protein</fullName>
    </submittedName>
</protein>
<comment type="caution">
    <text evidence="1">The sequence shown here is derived from an EMBL/GenBank/DDBJ whole genome shotgun (WGS) entry which is preliminary data.</text>
</comment>
<organism evidence="1 2">
    <name type="scientific">Entotheonella factor</name>
    <dbReference type="NCBI Taxonomy" id="1429438"/>
    <lineage>
        <taxon>Bacteria</taxon>
        <taxon>Pseudomonadati</taxon>
        <taxon>Nitrospinota/Tectimicrobiota group</taxon>
        <taxon>Candidatus Tectimicrobiota</taxon>
        <taxon>Candidatus Entotheonellia</taxon>
        <taxon>Candidatus Entotheonellales</taxon>
        <taxon>Candidatus Entotheonellaceae</taxon>
        <taxon>Candidatus Entotheonella</taxon>
    </lineage>
</organism>